<comment type="caution">
    <text evidence="1">The sequence shown here is derived from an EMBL/GenBank/DDBJ whole genome shotgun (WGS) entry which is preliminary data.</text>
</comment>
<dbReference type="Pfam" id="PF03551">
    <property type="entry name" value="PadR"/>
    <property type="match status" value="1"/>
</dbReference>
<evidence type="ECO:0000313" key="1">
    <source>
        <dbReference type="EMBL" id="RCA10247.1"/>
    </source>
</evidence>
<dbReference type="RefSeq" id="WP_081134431.1">
    <property type="nucleotide sequence ID" value="NZ_CABGKH010000002.1"/>
</dbReference>
<dbReference type="SUPFAM" id="SSF46785">
    <property type="entry name" value="Winged helix' DNA-binding domain"/>
    <property type="match status" value="1"/>
</dbReference>
<protein>
    <submittedName>
        <fullName evidence="1">Uncharacterized protein</fullName>
    </submittedName>
</protein>
<dbReference type="Proteomes" id="UP000252797">
    <property type="component" value="Unassembled WGS sequence"/>
</dbReference>
<dbReference type="PANTHER" id="PTHR33169">
    <property type="entry name" value="PADR-FAMILY TRANSCRIPTIONAL REGULATOR"/>
    <property type="match status" value="1"/>
</dbReference>
<accession>A0A367CC64</accession>
<dbReference type="Gene3D" id="1.10.10.10">
    <property type="entry name" value="Winged helix-like DNA-binding domain superfamily/Winged helix DNA-binding domain"/>
    <property type="match status" value="1"/>
</dbReference>
<dbReference type="AlphaFoldDB" id="A0A367CC64"/>
<dbReference type="GeneID" id="56743640"/>
<dbReference type="InterPro" id="IPR036388">
    <property type="entry name" value="WH-like_DNA-bd_sf"/>
</dbReference>
<evidence type="ECO:0000313" key="2">
    <source>
        <dbReference type="Proteomes" id="UP000252797"/>
    </source>
</evidence>
<reference evidence="1 2" key="1">
    <citation type="submission" date="2015-06" db="EMBL/GenBank/DDBJ databases">
        <title>The Genome Sequence of Enterococcus durans 4EA1.</title>
        <authorList>
            <consortium name="The Broad Institute Genomics Platform"/>
            <consortium name="The Broad Institute Genome Sequencing Center for Infectious Disease"/>
            <person name="Earl A.M."/>
            <person name="Van Tyne D."/>
            <person name="Lebreton F."/>
            <person name="Saavedra J.T."/>
            <person name="Gilmore M.S."/>
            <person name="Manson Mcguire A."/>
            <person name="Clock S."/>
            <person name="Crupain M."/>
            <person name="Rangan U."/>
            <person name="Young S."/>
            <person name="Abouelleil A."/>
            <person name="Cao P."/>
            <person name="Chapman S.B."/>
            <person name="Griggs A."/>
            <person name="Priest M."/>
            <person name="Shea T."/>
            <person name="Wortman J."/>
            <person name="Nusbaum C."/>
            <person name="Birren B."/>
        </authorList>
    </citation>
    <scope>NUCLEOTIDE SEQUENCE [LARGE SCALE GENOMIC DNA]</scope>
    <source>
        <strain evidence="1 2">4EA1</strain>
    </source>
</reference>
<dbReference type="InterPro" id="IPR052509">
    <property type="entry name" value="Metal_resp_DNA-bind_regulator"/>
</dbReference>
<dbReference type="PANTHER" id="PTHR33169:SF14">
    <property type="entry name" value="TRANSCRIPTIONAL REGULATOR RV3488"/>
    <property type="match status" value="1"/>
</dbReference>
<proteinExistence type="predicted"/>
<organism evidence="1 2">
    <name type="scientific">Enterococcus durans</name>
    <dbReference type="NCBI Taxonomy" id="53345"/>
    <lineage>
        <taxon>Bacteria</taxon>
        <taxon>Bacillati</taxon>
        <taxon>Bacillota</taxon>
        <taxon>Bacilli</taxon>
        <taxon>Lactobacillales</taxon>
        <taxon>Enterococcaceae</taxon>
        <taxon>Enterococcus</taxon>
    </lineage>
</organism>
<dbReference type="InterPro" id="IPR036390">
    <property type="entry name" value="WH_DNA-bd_sf"/>
</dbReference>
<gene>
    <name evidence="1" type="ORF">EA71_00997</name>
</gene>
<dbReference type="STRING" id="53345.LIU_06240"/>
<dbReference type="EMBL" id="LEPB01000004">
    <property type="protein sequence ID" value="RCA10247.1"/>
    <property type="molecule type" value="Genomic_DNA"/>
</dbReference>
<name>A0A367CC64_9ENTE</name>
<dbReference type="InterPro" id="IPR005149">
    <property type="entry name" value="Tscrpt_reg_PadR_N"/>
</dbReference>
<sequence>MKGMTELLKGSLEGIVLQIIKNKQETYGYEITNELVATGFSEIVEGTVYTVLLRLEKKGLVTTEKRKSELGPARKFYQLNDKGDRYLEEFWEKWRFLVSQLAKVKANEASEERRDEK</sequence>